<dbReference type="Gene3D" id="4.10.430.30">
    <property type="match status" value="1"/>
</dbReference>
<dbReference type="AlphaFoldDB" id="A0A6P2WZQ9"/>
<feature type="domain" description="DNA-binding protein H-NS-like C-terminal" evidence="1">
    <location>
        <begin position="61"/>
        <end position="92"/>
    </location>
</feature>
<evidence type="ECO:0000259" key="1">
    <source>
        <dbReference type="Pfam" id="PF00816"/>
    </source>
</evidence>
<sequence length="107" mass="12219">MLIYKSFMEKKALLEEQLDRERLAIAATVLLEIRRCVQEFGFTAKEVFPAQAGVQGKKRQVKYFNPQTGQSWSGAGREPAWLRGQDRTRFLIDALSKGQPEDEESKA</sequence>
<dbReference type="Proteomes" id="UP000494109">
    <property type="component" value="Unassembled WGS sequence"/>
</dbReference>
<organism evidence="2 3">
    <name type="scientific">Burkholderia contaminans</name>
    <dbReference type="NCBI Taxonomy" id="488447"/>
    <lineage>
        <taxon>Bacteria</taxon>
        <taxon>Pseudomonadati</taxon>
        <taxon>Pseudomonadota</taxon>
        <taxon>Betaproteobacteria</taxon>
        <taxon>Burkholderiales</taxon>
        <taxon>Burkholderiaceae</taxon>
        <taxon>Burkholderia</taxon>
        <taxon>Burkholderia cepacia complex</taxon>
    </lineage>
</organism>
<name>A0A6P2WZQ9_9BURK</name>
<dbReference type="InterPro" id="IPR027444">
    <property type="entry name" value="H-NS_C_dom"/>
</dbReference>
<evidence type="ECO:0000313" key="2">
    <source>
        <dbReference type="EMBL" id="VWD02454.1"/>
    </source>
</evidence>
<protein>
    <submittedName>
        <fullName evidence="2">H-NS histone</fullName>
    </submittedName>
</protein>
<proteinExistence type="predicted"/>
<reference evidence="2 3" key="1">
    <citation type="submission" date="2019-09" db="EMBL/GenBank/DDBJ databases">
        <authorList>
            <person name="Depoorter E."/>
        </authorList>
    </citation>
    <scope>NUCLEOTIDE SEQUENCE [LARGE SCALE GENOMIC DNA]</scope>
    <source>
        <strain evidence="2">R-71033</strain>
    </source>
</reference>
<dbReference type="EMBL" id="CABVQS010000006">
    <property type="protein sequence ID" value="VWD02454.1"/>
    <property type="molecule type" value="Genomic_DNA"/>
</dbReference>
<accession>A0A6P2WZQ9</accession>
<evidence type="ECO:0000313" key="3">
    <source>
        <dbReference type="Proteomes" id="UP000494109"/>
    </source>
</evidence>
<dbReference type="GO" id="GO:0003677">
    <property type="term" value="F:DNA binding"/>
    <property type="evidence" value="ECO:0007669"/>
    <property type="project" value="InterPro"/>
</dbReference>
<gene>
    <name evidence="2" type="ORF">BCO71033_01887</name>
</gene>
<dbReference type="SUPFAM" id="SSF81273">
    <property type="entry name" value="H-NS histone-like proteins"/>
    <property type="match status" value="1"/>
</dbReference>
<dbReference type="Pfam" id="PF00816">
    <property type="entry name" value="Histone_HNS"/>
    <property type="match status" value="1"/>
</dbReference>